<comment type="cofactor">
    <cofactor evidence="1">
        <name>Mg(2+)</name>
        <dbReference type="ChEBI" id="CHEBI:18420"/>
    </cofactor>
</comment>
<keyword evidence="4" id="KW-0479">Metal-binding</keyword>
<evidence type="ECO:0000256" key="6">
    <source>
        <dbReference type="RuleBase" id="RU004466"/>
    </source>
</evidence>
<accession>A0A369QU17</accession>
<comment type="similarity">
    <text evidence="2 6">Belongs to the FPP/GGPP synthase family.</text>
</comment>
<dbReference type="PANTHER" id="PTHR12001:SF85">
    <property type="entry name" value="SHORT CHAIN ISOPRENYL DIPHOSPHATE SYNTHASE"/>
    <property type="match status" value="1"/>
</dbReference>
<gene>
    <name evidence="7" type="ORF">AHMF7616_04288</name>
</gene>
<comment type="caution">
    <text evidence="7">The sequence shown here is derived from an EMBL/GenBank/DDBJ whole genome shotgun (WGS) entry which is preliminary data.</text>
</comment>
<dbReference type="PROSITE" id="PS00444">
    <property type="entry name" value="POLYPRENYL_SYNTHASE_2"/>
    <property type="match status" value="1"/>
</dbReference>
<dbReference type="EMBL" id="QASA01000001">
    <property type="protein sequence ID" value="RDC65658.1"/>
    <property type="molecule type" value="Genomic_DNA"/>
</dbReference>
<dbReference type="InterPro" id="IPR033749">
    <property type="entry name" value="Polyprenyl_synt_CS"/>
</dbReference>
<dbReference type="RefSeq" id="WP_233507685.1">
    <property type="nucleotide sequence ID" value="NZ_QASA01000001.1"/>
</dbReference>
<evidence type="ECO:0000313" key="7">
    <source>
        <dbReference type="EMBL" id="RDC65658.1"/>
    </source>
</evidence>
<dbReference type="SFLD" id="SFLDS00005">
    <property type="entry name" value="Isoprenoid_Synthase_Type_I"/>
    <property type="match status" value="1"/>
</dbReference>
<evidence type="ECO:0000256" key="2">
    <source>
        <dbReference type="ARBA" id="ARBA00006706"/>
    </source>
</evidence>
<reference evidence="7 8" key="1">
    <citation type="submission" date="2018-04" db="EMBL/GenBank/DDBJ databases">
        <title>Adhaeribacter sp. HMF7616 genome sequencing and assembly.</title>
        <authorList>
            <person name="Kang H."/>
            <person name="Kang J."/>
            <person name="Cha I."/>
            <person name="Kim H."/>
            <person name="Joh K."/>
        </authorList>
    </citation>
    <scope>NUCLEOTIDE SEQUENCE [LARGE SCALE GENOMIC DNA]</scope>
    <source>
        <strain evidence="7 8">HMF7616</strain>
    </source>
</reference>
<dbReference type="AlphaFoldDB" id="A0A369QU17"/>
<evidence type="ECO:0000256" key="4">
    <source>
        <dbReference type="ARBA" id="ARBA00022723"/>
    </source>
</evidence>
<protein>
    <submittedName>
        <fullName evidence="7">All-trans-octaprenyl-diphosphate synthase</fullName>
        <ecNumber evidence="7">2.5.1.90</ecNumber>
    </submittedName>
</protein>
<dbReference type="InterPro" id="IPR008949">
    <property type="entry name" value="Isoprenoid_synthase_dom_sf"/>
</dbReference>
<keyword evidence="3 6" id="KW-0808">Transferase</keyword>
<dbReference type="EC" id="2.5.1.90" evidence="7"/>
<evidence type="ECO:0000256" key="1">
    <source>
        <dbReference type="ARBA" id="ARBA00001946"/>
    </source>
</evidence>
<dbReference type="CDD" id="cd00685">
    <property type="entry name" value="Trans_IPPS_HT"/>
    <property type="match status" value="1"/>
</dbReference>
<dbReference type="Pfam" id="PF00348">
    <property type="entry name" value="polyprenyl_synt"/>
    <property type="match status" value="1"/>
</dbReference>
<name>A0A369QU17_9BACT</name>
<dbReference type="GO" id="GO:0046872">
    <property type="term" value="F:metal ion binding"/>
    <property type="evidence" value="ECO:0007669"/>
    <property type="project" value="UniProtKB-KW"/>
</dbReference>
<dbReference type="GO" id="GO:0106350">
    <property type="term" value="F:all-trans-octaprenyl-diphosphate synthase activity"/>
    <property type="evidence" value="ECO:0007669"/>
    <property type="project" value="UniProtKB-EC"/>
</dbReference>
<keyword evidence="5" id="KW-0460">Magnesium</keyword>
<dbReference type="InterPro" id="IPR000092">
    <property type="entry name" value="Polyprenyl_synt"/>
</dbReference>
<sequence>MNQPLQHALPVTIADFAQRINQKISTLSFGDNPSELYEPIRYIMRLGGKRIRPTLTLIAAHLFGNELDHVLLPAIGTEVFHNFSLLHDDIMDKAPLRRGQPTVHEKWNQNIAILSGDVMLVRAYEFFLQVETGKLRKVLTLFSHTAAQVCEGQQLDMNYESSQEVSISDYLHMITLKTAVLLGFSLELGATLNNASENNALLLKNFGINIGIAFQLRDDLLDVYGDREKFGKQVGGDILADKKTFLLLTALEQANPEQKEVFAKYREQAVYSPEQKVQEVTAIYDQLQIKAQTQTKINYYFEEAMQSLHAVDAPAERKEVLQSLAFELMARES</sequence>
<evidence type="ECO:0000256" key="5">
    <source>
        <dbReference type="ARBA" id="ARBA00022842"/>
    </source>
</evidence>
<proteinExistence type="inferred from homology"/>
<dbReference type="Proteomes" id="UP000253919">
    <property type="component" value="Unassembled WGS sequence"/>
</dbReference>
<dbReference type="PROSITE" id="PS00723">
    <property type="entry name" value="POLYPRENYL_SYNTHASE_1"/>
    <property type="match status" value="1"/>
</dbReference>
<dbReference type="SFLD" id="SFLDG01017">
    <property type="entry name" value="Polyprenyl_Transferase_Like"/>
    <property type="match status" value="1"/>
</dbReference>
<evidence type="ECO:0000256" key="3">
    <source>
        <dbReference type="ARBA" id="ARBA00022679"/>
    </source>
</evidence>
<evidence type="ECO:0000313" key="8">
    <source>
        <dbReference type="Proteomes" id="UP000253919"/>
    </source>
</evidence>
<dbReference type="PANTHER" id="PTHR12001">
    <property type="entry name" value="GERANYLGERANYL PYROPHOSPHATE SYNTHASE"/>
    <property type="match status" value="1"/>
</dbReference>
<dbReference type="GO" id="GO:0008299">
    <property type="term" value="P:isoprenoid biosynthetic process"/>
    <property type="evidence" value="ECO:0007669"/>
    <property type="project" value="InterPro"/>
</dbReference>
<dbReference type="SUPFAM" id="SSF48576">
    <property type="entry name" value="Terpenoid synthases"/>
    <property type="match status" value="1"/>
</dbReference>
<organism evidence="7 8">
    <name type="scientific">Adhaeribacter pallidiroseus</name>
    <dbReference type="NCBI Taxonomy" id="2072847"/>
    <lineage>
        <taxon>Bacteria</taxon>
        <taxon>Pseudomonadati</taxon>
        <taxon>Bacteroidota</taxon>
        <taxon>Cytophagia</taxon>
        <taxon>Cytophagales</taxon>
        <taxon>Hymenobacteraceae</taxon>
        <taxon>Adhaeribacter</taxon>
    </lineage>
</organism>
<keyword evidence="8" id="KW-1185">Reference proteome</keyword>
<dbReference type="Gene3D" id="1.10.600.10">
    <property type="entry name" value="Farnesyl Diphosphate Synthase"/>
    <property type="match status" value="1"/>
</dbReference>